<protein>
    <recommendedName>
        <fullName evidence="4">Outer membrane protein beta-barrel domain-containing protein</fullName>
    </recommendedName>
</protein>
<keyword evidence="1" id="KW-0732">Signal</keyword>
<feature type="chain" id="PRO_5011764113" description="Outer membrane protein beta-barrel domain-containing protein" evidence="1">
    <location>
        <begin position="21"/>
        <end position="254"/>
    </location>
</feature>
<dbReference type="AlphaFoldDB" id="A0A1G7TKD3"/>
<proteinExistence type="predicted"/>
<dbReference type="EMBL" id="FNCQ01000003">
    <property type="protein sequence ID" value="SDG34970.1"/>
    <property type="molecule type" value="Genomic_DNA"/>
</dbReference>
<feature type="signal peptide" evidence="1">
    <location>
        <begin position="1"/>
        <end position="20"/>
    </location>
</feature>
<dbReference type="RefSeq" id="WP_143010086.1">
    <property type="nucleotide sequence ID" value="NZ_FNCQ01000003.1"/>
</dbReference>
<dbReference type="STRING" id="645274.SAMN04487901_10319"/>
<accession>A0A1G7TKD3</accession>
<dbReference type="Proteomes" id="UP000198779">
    <property type="component" value="Unassembled WGS sequence"/>
</dbReference>
<evidence type="ECO:0008006" key="4">
    <source>
        <dbReference type="Google" id="ProtNLM"/>
    </source>
</evidence>
<evidence type="ECO:0000313" key="2">
    <source>
        <dbReference type="EMBL" id="SDG34970.1"/>
    </source>
</evidence>
<name>A0A1G7TKD3_9BACT</name>
<evidence type="ECO:0000313" key="3">
    <source>
        <dbReference type="Proteomes" id="UP000198779"/>
    </source>
</evidence>
<keyword evidence="3" id="KW-1185">Reference proteome</keyword>
<organism evidence="2 3">
    <name type="scientific">Prevotella communis</name>
    <dbReference type="NCBI Taxonomy" id="2913614"/>
    <lineage>
        <taxon>Bacteria</taxon>
        <taxon>Pseudomonadati</taxon>
        <taxon>Bacteroidota</taxon>
        <taxon>Bacteroidia</taxon>
        <taxon>Bacteroidales</taxon>
        <taxon>Prevotellaceae</taxon>
        <taxon>Prevotella</taxon>
    </lineage>
</organism>
<reference evidence="3" key="1">
    <citation type="submission" date="2016-10" db="EMBL/GenBank/DDBJ databases">
        <authorList>
            <person name="Varghese N."/>
            <person name="Submissions S."/>
        </authorList>
    </citation>
    <scope>NUCLEOTIDE SEQUENCE [LARGE SCALE GENOMIC DNA]</scope>
    <source>
        <strain evidence="3">BP1-148</strain>
    </source>
</reference>
<sequence length="254" mass="29242">MKQIIFAALLLMCPAMAVNAAELSNDTVVIEKVADVVNLDSDDDFWKDKHVMIKSKSQKWDVDPYMYLGFNTMLGAPSEYKFNLWPSFDLGFGLLGEWMPYGKKNVWGLGIGIDWRYYRMDDATYWEKDLTTGVMGLTDYQVLQSDRRTSLSEFSLQVPVTYTHYFDKELDWGVTLGAIVNFNTGAHVTREFTYQDEDYEVETGSIHQRPVTVDGLLMVHTPGDVAIYCRYCPMKFFRDGYGPKMNQLSFGIYF</sequence>
<gene>
    <name evidence="2" type="ORF">SAMN04487901_10319</name>
</gene>
<evidence type="ECO:0000256" key="1">
    <source>
        <dbReference type="SAM" id="SignalP"/>
    </source>
</evidence>